<protein>
    <recommendedName>
        <fullName evidence="4">DNA polymerase III subunit chi</fullName>
    </recommendedName>
</protein>
<dbReference type="SUPFAM" id="SSF102400">
    <property type="entry name" value="DNA polymerase III chi subunit"/>
    <property type="match status" value="1"/>
</dbReference>
<dbReference type="GO" id="GO:0003887">
    <property type="term" value="F:DNA-directed DNA polymerase activity"/>
    <property type="evidence" value="ECO:0007669"/>
    <property type="project" value="InterPro"/>
</dbReference>
<evidence type="ECO:0008006" key="4">
    <source>
        <dbReference type="Google" id="ProtNLM"/>
    </source>
</evidence>
<dbReference type="InterPro" id="IPR036768">
    <property type="entry name" value="PolIII_chi_sf"/>
</dbReference>
<dbReference type="PANTHER" id="PTHR38767:SF1">
    <property type="entry name" value="DNA POLYMERASE III SUBUNIT CHI"/>
    <property type="match status" value="1"/>
</dbReference>
<feature type="region of interest" description="Disordered" evidence="1">
    <location>
        <begin position="121"/>
        <end position="147"/>
    </location>
</feature>
<dbReference type="PANTHER" id="PTHR38767">
    <property type="entry name" value="DNA POLYMERASE III SUBUNIT CHI"/>
    <property type="match status" value="1"/>
</dbReference>
<dbReference type="EMBL" id="CP016027">
    <property type="protein sequence ID" value="ANJ66821.1"/>
    <property type="molecule type" value="Genomic_DNA"/>
</dbReference>
<accession>A0A191ZG11</accession>
<dbReference type="GO" id="GO:0006260">
    <property type="term" value="P:DNA replication"/>
    <property type="evidence" value="ECO:0007669"/>
    <property type="project" value="InterPro"/>
</dbReference>
<name>A0A191ZG11_9GAMM</name>
<evidence type="ECO:0000313" key="3">
    <source>
        <dbReference type="Proteomes" id="UP000078596"/>
    </source>
</evidence>
<gene>
    <name evidence="2" type="ORF">A9404_05015</name>
</gene>
<dbReference type="KEGG" id="haz:A9404_05015"/>
<dbReference type="AlphaFoldDB" id="A0A191ZG11"/>
<dbReference type="GO" id="GO:0032298">
    <property type="term" value="P:positive regulation of DNA-templated DNA replication initiation"/>
    <property type="evidence" value="ECO:0007669"/>
    <property type="project" value="TreeGrafter"/>
</dbReference>
<sequence length="147" mass="16425">MSAVIFHLIDDAELDAFWFYAADLCAQAAAEERMTYVVCANLEHVESFDEYLWGYRPDAFVPHTADPEDAAHAPLFIGMDPAAGGFDHVINLSGKAIERVAERQTVDEIVDASEASREAARARWRDYQQAGAMPQHRSIPRVDREGD</sequence>
<dbReference type="InterPro" id="IPR007459">
    <property type="entry name" value="DNA_pol3_chi"/>
</dbReference>
<evidence type="ECO:0000313" key="2">
    <source>
        <dbReference type="EMBL" id="ANJ66821.1"/>
    </source>
</evidence>
<dbReference type="Proteomes" id="UP000078596">
    <property type="component" value="Chromosome"/>
</dbReference>
<evidence type="ECO:0000256" key="1">
    <source>
        <dbReference type="SAM" id="MobiDB-lite"/>
    </source>
</evidence>
<keyword evidence="3" id="KW-1185">Reference proteome</keyword>
<reference evidence="2 3" key="1">
    <citation type="submission" date="2016-06" db="EMBL/GenBank/DDBJ databases">
        <title>Insight into the functional genes involving in sulfur oxidation in Pearl River water.</title>
        <authorList>
            <person name="Luo J."/>
            <person name="Tan X."/>
            <person name="Lin W."/>
        </authorList>
    </citation>
    <scope>NUCLEOTIDE SEQUENCE [LARGE SCALE GENOMIC DNA]</scope>
    <source>
        <strain evidence="2 3">LS2</strain>
    </source>
</reference>
<dbReference type="Pfam" id="PF04364">
    <property type="entry name" value="DNA_pol3_chi"/>
    <property type="match status" value="1"/>
</dbReference>
<proteinExistence type="predicted"/>
<dbReference type="STRING" id="1860122.A9404_05015"/>
<organism evidence="2 3">
    <name type="scientific">Halothiobacillus diazotrophicus</name>
    <dbReference type="NCBI Taxonomy" id="1860122"/>
    <lineage>
        <taxon>Bacteria</taxon>
        <taxon>Pseudomonadati</taxon>
        <taxon>Pseudomonadota</taxon>
        <taxon>Gammaproteobacteria</taxon>
        <taxon>Chromatiales</taxon>
        <taxon>Halothiobacillaceae</taxon>
        <taxon>Halothiobacillus</taxon>
    </lineage>
</organism>
<dbReference type="RefSeq" id="WP_066099183.1">
    <property type="nucleotide sequence ID" value="NZ_CP016027.1"/>
</dbReference>
<dbReference type="OrthoDB" id="5297568at2"/>
<dbReference type="GO" id="GO:0003677">
    <property type="term" value="F:DNA binding"/>
    <property type="evidence" value="ECO:0007669"/>
    <property type="project" value="InterPro"/>
</dbReference>
<dbReference type="Gene3D" id="3.40.50.10110">
    <property type="entry name" value="DNA polymerase III subunit chi"/>
    <property type="match status" value="1"/>
</dbReference>